<evidence type="ECO:0000256" key="1">
    <source>
        <dbReference type="ARBA" id="ARBA00006817"/>
    </source>
</evidence>
<evidence type="ECO:0000313" key="3">
    <source>
        <dbReference type="EMBL" id="KVE23817.1"/>
    </source>
</evidence>
<dbReference type="CDD" id="cd07814">
    <property type="entry name" value="SRPBCC_CalC_Aha1-like"/>
    <property type="match status" value="1"/>
</dbReference>
<keyword evidence="4" id="KW-1185">Reference proteome</keyword>
<dbReference type="Pfam" id="PF08327">
    <property type="entry name" value="AHSA1"/>
    <property type="match status" value="1"/>
</dbReference>
<dbReference type="AlphaFoldDB" id="A0A103DW49"/>
<sequence>MTEAEPIRVDQFVAHSPTRVWAALTEPATFARWWAAGDVSPVVGHRFTLDMGSWGRQHCEVTAVEPGRLFAIVFAQNVLDTTISWRLEPERDGTRVFLEHAGFNLDTQPGKTAYEGMKRGWPTVLARIEQAITT</sequence>
<evidence type="ECO:0000259" key="2">
    <source>
        <dbReference type="Pfam" id="PF08327"/>
    </source>
</evidence>
<protein>
    <submittedName>
        <fullName evidence="3">Polyketide cyclase</fullName>
    </submittedName>
</protein>
<name>A0A103DW49_9BURK</name>
<dbReference type="RefSeq" id="WP_059520175.1">
    <property type="nucleotide sequence ID" value="NZ_CP013449.1"/>
</dbReference>
<dbReference type="Proteomes" id="UP000062788">
    <property type="component" value="Unassembled WGS sequence"/>
</dbReference>
<feature type="domain" description="Activator of Hsp90 ATPase homologue 1/2-like C-terminal" evidence="2">
    <location>
        <begin position="15"/>
        <end position="131"/>
    </location>
</feature>
<dbReference type="EMBL" id="LOWA01000056">
    <property type="protein sequence ID" value="KVE23817.1"/>
    <property type="molecule type" value="Genomic_DNA"/>
</dbReference>
<comment type="similarity">
    <text evidence="1">Belongs to the AHA1 family.</text>
</comment>
<proteinExistence type="inferred from homology"/>
<organism evidence="3 4">
    <name type="scientific">Burkholderia singularis</name>
    <dbReference type="NCBI Taxonomy" id="1503053"/>
    <lineage>
        <taxon>Bacteria</taxon>
        <taxon>Pseudomonadati</taxon>
        <taxon>Pseudomonadota</taxon>
        <taxon>Betaproteobacteria</taxon>
        <taxon>Burkholderiales</taxon>
        <taxon>Burkholderiaceae</taxon>
        <taxon>Burkholderia</taxon>
        <taxon>pseudomallei group</taxon>
    </lineage>
</organism>
<dbReference type="SUPFAM" id="SSF55961">
    <property type="entry name" value="Bet v1-like"/>
    <property type="match status" value="1"/>
</dbReference>
<accession>A0A103DW49</accession>
<dbReference type="OrthoDB" id="9803476at2"/>
<comment type="caution">
    <text evidence="3">The sequence shown here is derived from an EMBL/GenBank/DDBJ whole genome shotgun (WGS) entry which is preliminary data.</text>
</comment>
<evidence type="ECO:0000313" key="4">
    <source>
        <dbReference type="Proteomes" id="UP000062788"/>
    </source>
</evidence>
<dbReference type="Gene3D" id="3.30.530.20">
    <property type="match status" value="1"/>
</dbReference>
<dbReference type="InterPro" id="IPR023393">
    <property type="entry name" value="START-like_dom_sf"/>
</dbReference>
<dbReference type="InterPro" id="IPR013538">
    <property type="entry name" value="ASHA1/2-like_C"/>
</dbReference>
<reference evidence="3 4" key="1">
    <citation type="submission" date="2015-11" db="EMBL/GenBank/DDBJ databases">
        <title>Expanding the genomic diversity of Burkholderia species for the development of highly accurate diagnostics.</title>
        <authorList>
            <person name="Sahl J."/>
            <person name="Keim P."/>
            <person name="Wagner D."/>
        </authorList>
    </citation>
    <scope>NUCLEOTIDE SEQUENCE [LARGE SCALE GENOMIC DNA]</scope>
    <source>
        <strain evidence="3 4">TSV85</strain>
    </source>
</reference>
<gene>
    <name evidence="3" type="ORF">WS67_21575</name>
</gene>